<comment type="cofactor">
    <cofactor evidence="3">
        <name>a divalent metal cation</name>
        <dbReference type="ChEBI" id="CHEBI:60240"/>
    </cofactor>
</comment>
<evidence type="ECO:0000256" key="1">
    <source>
        <dbReference type="ARBA" id="ARBA00005409"/>
    </source>
</evidence>
<sequence>MSGRSRQLLDEWFSDTGVGLSAEHGCFYKHPANLIDQIRTPERESSPSPPSSDTDPTEGTNPSQQPEFFRRKTNDGWIALVDHVDSAWRETIRPLFQHYTERTPGSFIEEKEINLTWRYESADPEFGAWQAAELQVNLEKILSHMAVSIILGNKTLELRPSTVDKATAARSILKDLNSPEESDFLLCVGDGKTDEPVFTFLGEVEGSWTATVGKKQTEAQYYLEGVADVEGLVGGLAEC</sequence>
<comment type="similarity">
    <text evidence="2">In the C-terminal section; belongs to the trehalose phosphatase family.</text>
</comment>
<gene>
    <name evidence="5" type="primary">TPS1_2</name>
    <name evidence="5" type="ORF">HK097_006469</name>
</gene>
<evidence type="ECO:0000256" key="2">
    <source>
        <dbReference type="ARBA" id="ARBA00006330"/>
    </source>
</evidence>
<comment type="function">
    <text evidence="3">Removes the phosphate from trehalose 6-phosphate to produce free trehalose.</text>
</comment>
<dbReference type="EC" id="3.1.3.12" evidence="3"/>
<dbReference type="PANTHER" id="PTHR10788:SF106">
    <property type="entry name" value="BCDNA.GH08860"/>
    <property type="match status" value="1"/>
</dbReference>
<evidence type="ECO:0000256" key="4">
    <source>
        <dbReference type="SAM" id="MobiDB-lite"/>
    </source>
</evidence>
<comment type="caution">
    <text evidence="5">The sequence shown here is derived from an EMBL/GenBank/DDBJ whole genome shotgun (WGS) entry which is preliminary data.</text>
</comment>
<accession>A0AAD5S1J2</accession>
<dbReference type="GO" id="GO:0004805">
    <property type="term" value="F:trehalose-phosphatase activity"/>
    <property type="evidence" value="ECO:0007669"/>
    <property type="project" value="UniProtKB-EC"/>
</dbReference>
<dbReference type="FunFam" id="3.40.50.1000:FF:000052">
    <property type="entry name" value="Alpha,alpha-trehalose-phosphate synthase [UDP-forming] 6"/>
    <property type="match status" value="1"/>
</dbReference>
<evidence type="ECO:0000313" key="5">
    <source>
        <dbReference type="EMBL" id="KAJ3026341.1"/>
    </source>
</evidence>
<dbReference type="GO" id="GO:0005992">
    <property type="term" value="P:trehalose biosynthetic process"/>
    <property type="evidence" value="ECO:0007669"/>
    <property type="project" value="InterPro"/>
</dbReference>
<dbReference type="NCBIfam" id="TIGR00685">
    <property type="entry name" value="T6PP"/>
    <property type="match status" value="1"/>
</dbReference>
<dbReference type="PANTHER" id="PTHR10788">
    <property type="entry name" value="TREHALOSE-6-PHOSPHATE SYNTHASE"/>
    <property type="match status" value="1"/>
</dbReference>
<reference evidence="5" key="1">
    <citation type="submission" date="2020-05" db="EMBL/GenBank/DDBJ databases">
        <title>Phylogenomic resolution of chytrid fungi.</title>
        <authorList>
            <person name="Stajich J.E."/>
            <person name="Amses K."/>
            <person name="Simmons R."/>
            <person name="Seto K."/>
            <person name="Myers J."/>
            <person name="Bonds A."/>
            <person name="Quandt C.A."/>
            <person name="Barry K."/>
            <person name="Liu P."/>
            <person name="Grigoriev I."/>
            <person name="Longcore J.E."/>
            <person name="James T.Y."/>
        </authorList>
    </citation>
    <scope>NUCLEOTIDE SEQUENCE</scope>
    <source>
        <strain evidence="5">JEL0318</strain>
    </source>
</reference>
<dbReference type="Gene3D" id="3.30.70.1020">
    <property type="entry name" value="Trehalose-6-phosphate phosphatase related protein, domain 2"/>
    <property type="match status" value="1"/>
</dbReference>
<evidence type="ECO:0000256" key="3">
    <source>
        <dbReference type="RuleBase" id="RU361117"/>
    </source>
</evidence>
<dbReference type="Gene3D" id="3.40.50.1000">
    <property type="entry name" value="HAD superfamily/HAD-like"/>
    <property type="match status" value="1"/>
</dbReference>
<name>A0AAD5S1J2_9FUNG</name>
<dbReference type="AlphaFoldDB" id="A0AAD5S1J2"/>
<comment type="similarity">
    <text evidence="3">Belongs to the trehalose phosphatase family.</text>
</comment>
<dbReference type="FunFam" id="3.30.70.1020:FF:000001">
    <property type="entry name" value="Alpha,alpha-trehalose-phosphate synthase [UDP-forming] 1"/>
    <property type="match status" value="1"/>
</dbReference>
<dbReference type="InterPro" id="IPR003337">
    <property type="entry name" value="Trehalose_PPase"/>
</dbReference>
<dbReference type="GO" id="GO:0005829">
    <property type="term" value="C:cytosol"/>
    <property type="evidence" value="ECO:0007669"/>
    <property type="project" value="TreeGrafter"/>
</dbReference>
<dbReference type="Proteomes" id="UP001212841">
    <property type="component" value="Unassembled WGS sequence"/>
</dbReference>
<comment type="catalytic activity">
    <reaction evidence="3">
        <text>alpha,alpha-trehalose 6-phosphate + H2O = alpha,alpha-trehalose + phosphate</text>
        <dbReference type="Rhea" id="RHEA:23420"/>
        <dbReference type="ChEBI" id="CHEBI:15377"/>
        <dbReference type="ChEBI" id="CHEBI:16551"/>
        <dbReference type="ChEBI" id="CHEBI:43474"/>
        <dbReference type="ChEBI" id="CHEBI:58429"/>
        <dbReference type="EC" id="3.1.3.12"/>
    </reaction>
</comment>
<dbReference type="GO" id="GO:0003825">
    <property type="term" value="F:alpha,alpha-trehalose-phosphate synthase (UDP-forming) activity"/>
    <property type="evidence" value="ECO:0007669"/>
    <property type="project" value="TreeGrafter"/>
</dbReference>
<dbReference type="EMBL" id="JADGJD010003019">
    <property type="protein sequence ID" value="KAJ3026341.1"/>
    <property type="molecule type" value="Genomic_DNA"/>
</dbReference>
<dbReference type="InterPro" id="IPR001830">
    <property type="entry name" value="Glyco_trans_20"/>
</dbReference>
<evidence type="ECO:0000313" key="6">
    <source>
        <dbReference type="Proteomes" id="UP001212841"/>
    </source>
</evidence>
<dbReference type="SUPFAM" id="SSF56784">
    <property type="entry name" value="HAD-like"/>
    <property type="match status" value="1"/>
</dbReference>
<keyword evidence="3" id="KW-0378">Hydrolase</keyword>
<dbReference type="InterPro" id="IPR036412">
    <property type="entry name" value="HAD-like_sf"/>
</dbReference>
<comment type="similarity">
    <text evidence="1">In the N-terminal section; belongs to the glycosyltransferase 20 family.</text>
</comment>
<dbReference type="Pfam" id="PF02358">
    <property type="entry name" value="Trehalose_PPase"/>
    <property type="match status" value="1"/>
</dbReference>
<proteinExistence type="inferred from homology"/>
<feature type="region of interest" description="Disordered" evidence="4">
    <location>
        <begin position="39"/>
        <end position="68"/>
    </location>
</feature>
<dbReference type="InterPro" id="IPR023214">
    <property type="entry name" value="HAD_sf"/>
</dbReference>
<comment type="pathway">
    <text evidence="3">Glycan biosynthesis; trehalose biosynthesis.</text>
</comment>
<protein>
    <recommendedName>
        <fullName evidence="3">Trehalose 6-phosphate phosphatase</fullName>
        <ecNumber evidence="3">3.1.3.12</ecNumber>
    </recommendedName>
</protein>
<keyword evidence="6" id="KW-1185">Reference proteome</keyword>
<organism evidence="5 6">
    <name type="scientific">Rhizophlyctis rosea</name>
    <dbReference type="NCBI Taxonomy" id="64517"/>
    <lineage>
        <taxon>Eukaryota</taxon>
        <taxon>Fungi</taxon>
        <taxon>Fungi incertae sedis</taxon>
        <taxon>Chytridiomycota</taxon>
        <taxon>Chytridiomycota incertae sedis</taxon>
        <taxon>Chytridiomycetes</taxon>
        <taxon>Rhizophlyctidales</taxon>
        <taxon>Rhizophlyctidaceae</taxon>
        <taxon>Rhizophlyctis</taxon>
    </lineage>
</organism>